<organism evidence="7 8">
    <name type="scientific">Alicyclobacillus fodiniaquatilis</name>
    <dbReference type="NCBI Taxonomy" id="1661150"/>
    <lineage>
        <taxon>Bacteria</taxon>
        <taxon>Bacillati</taxon>
        <taxon>Bacillota</taxon>
        <taxon>Bacilli</taxon>
        <taxon>Bacillales</taxon>
        <taxon>Alicyclobacillaceae</taxon>
        <taxon>Alicyclobacillus</taxon>
    </lineage>
</organism>
<keyword evidence="5" id="KW-0732">Signal</keyword>
<dbReference type="Pfam" id="PF04069">
    <property type="entry name" value="OpuAC"/>
    <property type="match status" value="1"/>
</dbReference>
<dbReference type="PANTHER" id="PTHR47737">
    <property type="entry name" value="GLYCINE BETAINE/PROLINE BETAINE TRANSPORT SYSTEM PERMEASE PROTEIN PROW"/>
    <property type="match status" value="1"/>
</dbReference>
<comment type="subcellular location">
    <subcellularLocation>
        <location evidence="1">Cell membrane</location>
    </subcellularLocation>
</comment>
<dbReference type="SUPFAM" id="SSF53850">
    <property type="entry name" value="Periplasmic binding protein-like II"/>
    <property type="match status" value="1"/>
</dbReference>
<reference evidence="8" key="1">
    <citation type="journal article" date="2019" name="Int. J. Syst. Evol. Microbiol.">
        <title>The Global Catalogue of Microorganisms (GCM) 10K type strain sequencing project: providing services to taxonomists for standard genome sequencing and annotation.</title>
        <authorList>
            <consortium name="The Broad Institute Genomics Platform"/>
            <consortium name="The Broad Institute Genome Sequencing Center for Infectious Disease"/>
            <person name="Wu L."/>
            <person name="Ma J."/>
        </authorList>
    </citation>
    <scope>NUCLEOTIDE SEQUENCE [LARGE SCALE GENOMIC DNA]</scope>
    <source>
        <strain evidence="8">CGMCC 1.12286</strain>
    </source>
</reference>
<feature type="signal peptide" evidence="5">
    <location>
        <begin position="1"/>
        <end position="16"/>
    </location>
</feature>
<keyword evidence="3" id="KW-1003">Cell membrane</keyword>
<dbReference type="Proteomes" id="UP001597079">
    <property type="component" value="Unassembled WGS sequence"/>
</dbReference>
<evidence type="ECO:0000256" key="3">
    <source>
        <dbReference type="ARBA" id="ARBA00022475"/>
    </source>
</evidence>
<feature type="chain" id="PRO_5045772530" evidence="5">
    <location>
        <begin position="17"/>
        <end position="298"/>
    </location>
</feature>
<dbReference type="InterPro" id="IPR007210">
    <property type="entry name" value="ABC_Gly_betaine_transp_sub-bd"/>
</dbReference>
<dbReference type="CDD" id="cd13639">
    <property type="entry name" value="PBP2_OpuAC_like"/>
    <property type="match status" value="1"/>
</dbReference>
<dbReference type="RefSeq" id="WP_377944000.1">
    <property type="nucleotide sequence ID" value="NZ_JBHUCX010000044.1"/>
</dbReference>
<dbReference type="PANTHER" id="PTHR47737:SF1">
    <property type="entry name" value="GLYCINE BETAINE_PROLINE BETAINE TRANSPORT SYSTEM PERMEASE PROTEIN PROW"/>
    <property type="match status" value="1"/>
</dbReference>
<evidence type="ECO:0000313" key="7">
    <source>
        <dbReference type="EMBL" id="MFD1676108.1"/>
    </source>
</evidence>
<dbReference type="EMBL" id="JBHUCX010000044">
    <property type="protein sequence ID" value="MFD1676108.1"/>
    <property type="molecule type" value="Genomic_DNA"/>
</dbReference>
<dbReference type="Gene3D" id="3.10.105.10">
    <property type="entry name" value="Dipeptide-binding Protein, Domain 3"/>
    <property type="match status" value="2"/>
</dbReference>
<evidence type="ECO:0000259" key="6">
    <source>
        <dbReference type="Pfam" id="PF04069"/>
    </source>
</evidence>
<accession>A0ABW4JJF7</accession>
<sequence length="298" mass="32878">MSVKKLALAVSSVALAGAAITGCGASNSQNTSNATGGAKASKNITIGWLGWTEDVAITYLWKQILENKGYHVSLKELDPGPLFLGLSNPNNLDFFMDTWIPSDSIFVNKYKAKLKDLGVWYTGSSSQGIAVPQYMKNVNTPQDLQKYASEFGNTVVGIEAGSEEMTAAQKWLQDYGVTNMHLQSSSTTAMLTSLERAYQQHKPVAVVMWTPHWAFTKYHLKYIKDPDKILASDDSIHIEANGNWANANPQVTKWLQNFKLNATQLSALEEDVNAASDKQQGANKWLQQNQSLVNSWLK</sequence>
<feature type="domain" description="ABC-type glycine betaine transport system substrate-binding" evidence="6">
    <location>
        <begin position="42"/>
        <end position="288"/>
    </location>
</feature>
<evidence type="ECO:0000313" key="8">
    <source>
        <dbReference type="Proteomes" id="UP001597079"/>
    </source>
</evidence>
<evidence type="ECO:0000256" key="5">
    <source>
        <dbReference type="SAM" id="SignalP"/>
    </source>
</evidence>
<evidence type="ECO:0000256" key="4">
    <source>
        <dbReference type="ARBA" id="ARBA00023136"/>
    </source>
</evidence>
<proteinExistence type="predicted"/>
<protein>
    <submittedName>
        <fullName evidence="7">Glycine betaine ABC transporter substrate-binding protein</fullName>
    </submittedName>
</protein>
<keyword evidence="2" id="KW-0813">Transport</keyword>
<name>A0ABW4JJF7_9BACL</name>
<keyword evidence="4" id="KW-0472">Membrane</keyword>
<evidence type="ECO:0000256" key="1">
    <source>
        <dbReference type="ARBA" id="ARBA00004236"/>
    </source>
</evidence>
<gene>
    <name evidence="7" type="ORF">ACFSB2_15495</name>
</gene>
<dbReference type="PROSITE" id="PS51257">
    <property type="entry name" value="PROKAR_LIPOPROTEIN"/>
    <property type="match status" value="1"/>
</dbReference>
<evidence type="ECO:0000256" key="2">
    <source>
        <dbReference type="ARBA" id="ARBA00022448"/>
    </source>
</evidence>
<dbReference type="Gene3D" id="3.40.190.100">
    <property type="entry name" value="Glycine betaine-binding periplasmic protein, domain 2"/>
    <property type="match status" value="1"/>
</dbReference>
<keyword evidence="8" id="KW-1185">Reference proteome</keyword>
<comment type="caution">
    <text evidence="7">The sequence shown here is derived from an EMBL/GenBank/DDBJ whole genome shotgun (WGS) entry which is preliminary data.</text>
</comment>